<accession>A0A2T4B4P3</accession>
<name>A0A2T4B4P3_9HYPO</name>
<feature type="region of interest" description="Disordered" evidence="1">
    <location>
        <begin position="1"/>
        <end position="31"/>
    </location>
</feature>
<dbReference type="EMBL" id="KZ680217">
    <property type="protein sequence ID" value="PTB64270.1"/>
    <property type="molecule type" value="Genomic_DNA"/>
</dbReference>
<sequence length="129" mass="14248">MDPKTTNPHLTAESLSLSDSTQSTPSVSTVSTPTLEAHEFVGGFPHKLSANLLPPLSRDFPKPTDEVDVKEALERQPGRWTLQGQIKANNMRAQSAALRLDDKEGKARAFEEAKRELLAFHEKQSGARR</sequence>
<evidence type="ECO:0000313" key="3">
    <source>
        <dbReference type="Proteomes" id="UP000241546"/>
    </source>
</evidence>
<organism evidence="2 3">
    <name type="scientific">Trichoderma citrinoviride</name>
    <dbReference type="NCBI Taxonomy" id="58853"/>
    <lineage>
        <taxon>Eukaryota</taxon>
        <taxon>Fungi</taxon>
        <taxon>Dikarya</taxon>
        <taxon>Ascomycota</taxon>
        <taxon>Pezizomycotina</taxon>
        <taxon>Sordariomycetes</taxon>
        <taxon>Hypocreomycetidae</taxon>
        <taxon>Hypocreales</taxon>
        <taxon>Hypocreaceae</taxon>
        <taxon>Trichoderma</taxon>
    </lineage>
</organism>
<dbReference type="OrthoDB" id="3563866at2759"/>
<protein>
    <submittedName>
        <fullName evidence="2">Uncharacterized protein</fullName>
    </submittedName>
</protein>
<keyword evidence="3" id="KW-1185">Reference proteome</keyword>
<evidence type="ECO:0000313" key="2">
    <source>
        <dbReference type="EMBL" id="PTB64270.1"/>
    </source>
</evidence>
<gene>
    <name evidence="2" type="ORF">BBK36DRAFT_1143096</name>
</gene>
<dbReference type="GeneID" id="36601690"/>
<dbReference type="AlphaFoldDB" id="A0A2T4B4P3"/>
<feature type="compositionally biased region" description="Low complexity" evidence="1">
    <location>
        <begin position="14"/>
        <end position="31"/>
    </location>
</feature>
<evidence type="ECO:0000256" key="1">
    <source>
        <dbReference type="SAM" id="MobiDB-lite"/>
    </source>
</evidence>
<reference evidence="3" key="1">
    <citation type="submission" date="2016-07" db="EMBL/GenBank/DDBJ databases">
        <title>Multiple horizontal gene transfer events from other fungi enriched the ability of initially mycotrophic Trichoderma (Ascomycota) to feed on dead plant biomass.</title>
        <authorList>
            <consortium name="DOE Joint Genome Institute"/>
            <person name="Atanasova L."/>
            <person name="Chenthamara K."/>
            <person name="Zhang J."/>
            <person name="Grujic M."/>
            <person name="Henrissat B."/>
            <person name="Kuo A."/>
            <person name="Aerts A."/>
            <person name="Salamov A."/>
            <person name="Lipzen A."/>
            <person name="Labutti K."/>
            <person name="Barry K."/>
            <person name="Miao Y."/>
            <person name="Rahimi M.J."/>
            <person name="Shen Q."/>
            <person name="Grigoriev I.V."/>
            <person name="Kubicek C.P."/>
            <person name="Druzhinina I.S."/>
        </authorList>
    </citation>
    <scope>NUCLEOTIDE SEQUENCE [LARGE SCALE GENOMIC DNA]</scope>
    <source>
        <strain evidence="3">TUCIM 6016</strain>
    </source>
</reference>
<dbReference type="Proteomes" id="UP000241546">
    <property type="component" value="Unassembled WGS sequence"/>
</dbReference>
<proteinExistence type="predicted"/>
<dbReference type="RefSeq" id="XP_024747590.1">
    <property type="nucleotide sequence ID" value="XM_024893572.1"/>
</dbReference>